<dbReference type="Pfam" id="PF01061">
    <property type="entry name" value="ABC2_membrane"/>
    <property type="match status" value="1"/>
</dbReference>
<keyword evidence="4 6" id="KW-0472">Membrane</keyword>
<dbReference type="EMBL" id="JACHMH010000001">
    <property type="protein sequence ID" value="MBB4678464.1"/>
    <property type="molecule type" value="Genomic_DNA"/>
</dbReference>
<dbReference type="RefSeq" id="WP_185004294.1">
    <property type="nucleotide sequence ID" value="NZ_BAAAUI010000066.1"/>
</dbReference>
<feature type="domain" description="ABC transmembrane type-2" evidence="7">
    <location>
        <begin position="42"/>
        <end position="279"/>
    </location>
</feature>
<feature type="transmembrane region" description="Helical" evidence="6">
    <location>
        <begin position="190"/>
        <end position="207"/>
    </location>
</feature>
<keyword evidence="2 6" id="KW-0812">Transmembrane</keyword>
<dbReference type="InterPro" id="IPR000412">
    <property type="entry name" value="ABC_2_transport"/>
</dbReference>
<evidence type="ECO:0000259" key="7">
    <source>
        <dbReference type="PROSITE" id="PS51012"/>
    </source>
</evidence>
<feature type="transmembrane region" description="Helical" evidence="6">
    <location>
        <begin position="158"/>
        <end position="178"/>
    </location>
</feature>
<dbReference type="PROSITE" id="PS51012">
    <property type="entry name" value="ABC_TM2"/>
    <property type="match status" value="1"/>
</dbReference>
<evidence type="ECO:0000256" key="2">
    <source>
        <dbReference type="ARBA" id="ARBA00022692"/>
    </source>
</evidence>
<dbReference type="GO" id="GO:0046677">
    <property type="term" value="P:response to antibiotic"/>
    <property type="evidence" value="ECO:0007669"/>
    <property type="project" value="UniProtKB-KW"/>
</dbReference>
<evidence type="ECO:0000256" key="4">
    <source>
        <dbReference type="ARBA" id="ARBA00023136"/>
    </source>
</evidence>
<evidence type="ECO:0000256" key="1">
    <source>
        <dbReference type="ARBA" id="ARBA00004141"/>
    </source>
</evidence>
<keyword evidence="6" id="KW-1003">Cell membrane</keyword>
<keyword evidence="9" id="KW-1185">Reference proteome</keyword>
<feature type="transmembrane region" description="Helical" evidence="6">
    <location>
        <begin position="257"/>
        <end position="277"/>
    </location>
</feature>
<keyword evidence="6" id="KW-0813">Transport</keyword>
<dbReference type="Proteomes" id="UP000533598">
    <property type="component" value="Unassembled WGS sequence"/>
</dbReference>
<comment type="caution">
    <text evidence="8">The sequence shown here is derived from an EMBL/GenBank/DDBJ whole genome shotgun (WGS) entry which is preliminary data.</text>
</comment>
<comment type="subcellular location">
    <subcellularLocation>
        <location evidence="6">Cell membrane</location>
        <topology evidence="6">Multi-pass membrane protein</topology>
    </subcellularLocation>
    <subcellularLocation>
        <location evidence="1">Membrane</location>
        <topology evidence="1">Multi-pass membrane protein</topology>
    </subcellularLocation>
</comment>
<organism evidence="8 9">
    <name type="scientific">Crossiella cryophila</name>
    <dbReference type="NCBI Taxonomy" id="43355"/>
    <lineage>
        <taxon>Bacteria</taxon>
        <taxon>Bacillati</taxon>
        <taxon>Actinomycetota</taxon>
        <taxon>Actinomycetes</taxon>
        <taxon>Pseudonocardiales</taxon>
        <taxon>Pseudonocardiaceae</taxon>
        <taxon>Crossiella</taxon>
    </lineage>
</organism>
<evidence type="ECO:0000256" key="5">
    <source>
        <dbReference type="ARBA" id="ARBA00023251"/>
    </source>
</evidence>
<dbReference type="GO" id="GO:0140359">
    <property type="term" value="F:ABC-type transporter activity"/>
    <property type="evidence" value="ECO:0007669"/>
    <property type="project" value="InterPro"/>
</dbReference>
<keyword evidence="3 6" id="KW-1133">Transmembrane helix</keyword>
<protein>
    <recommendedName>
        <fullName evidence="6">Transport permease protein</fullName>
    </recommendedName>
</protein>
<gene>
    <name evidence="8" type="ORF">HNR67_004582</name>
</gene>
<evidence type="ECO:0000256" key="3">
    <source>
        <dbReference type="ARBA" id="ARBA00022989"/>
    </source>
</evidence>
<reference evidence="8 9" key="1">
    <citation type="submission" date="2020-08" db="EMBL/GenBank/DDBJ databases">
        <title>Sequencing the genomes of 1000 actinobacteria strains.</title>
        <authorList>
            <person name="Klenk H.-P."/>
        </authorList>
    </citation>
    <scope>NUCLEOTIDE SEQUENCE [LARGE SCALE GENOMIC DNA]</scope>
    <source>
        <strain evidence="8 9">DSM 44230</strain>
    </source>
</reference>
<feature type="transmembrane region" description="Helical" evidence="6">
    <location>
        <begin position="78"/>
        <end position="100"/>
    </location>
</feature>
<dbReference type="InterPro" id="IPR013525">
    <property type="entry name" value="ABC2_TM"/>
</dbReference>
<dbReference type="InterPro" id="IPR047817">
    <property type="entry name" value="ABC2_TM_bact-type"/>
</dbReference>
<dbReference type="AlphaFoldDB" id="A0A7W7CC92"/>
<accession>A0A7W7CC92</accession>
<proteinExistence type="inferred from homology"/>
<feature type="transmembrane region" description="Helical" evidence="6">
    <location>
        <begin position="121"/>
        <end position="146"/>
    </location>
</feature>
<name>A0A7W7CC92_9PSEU</name>
<dbReference type="PANTHER" id="PTHR43229">
    <property type="entry name" value="NODULATION PROTEIN J"/>
    <property type="match status" value="1"/>
</dbReference>
<evidence type="ECO:0000313" key="8">
    <source>
        <dbReference type="EMBL" id="MBB4678464.1"/>
    </source>
</evidence>
<dbReference type="PIRSF" id="PIRSF006648">
    <property type="entry name" value="DrrB"/>
    <property type="match status" value="1"/>
</dbReference>
<comment type="similarity">
    <text evidence="6">Belongs to the ABC-2 integral membrane protein family.</text>
</comment>
<evidence type="ECO:0000256" key="6">
    <source>
        <dbReference type="RuleBase" id="RU361157"/>
    </source>
</evidence>
<sequence>MTTVSPTTDTPRFDPAAFRVSYPRQIAIMVKRSATHTRRMPEMLIDVTAQPIVFVLLFAFVFGASITVPGGFDYRGWMLPGIIAQTIAFAAFIVATGITGDIEKGIIDRFRSLPIARSAVLVGRSVTGLAHESIAVVIVAITGLIIGWRVNTDPLSGLAGFALVLLFGFAMVWVGILVGSVMRTAESVEGLLFASLFPFTFLANSFVPTEPMPSWIRAIAEWNPVSSLVQSLRELWGNGAAAPADAQLPLHYPILSILLWSGLIIAVFAPLSLRAYYRRTER</sequence>
<keyword evidence="5" id="KW-0046">Antibiotic resistance</keyword>
<dbReference type="PANTHER" id="PTHR43229:SF2">
    <property type="entry name" value="NODULATION PROTEIN J"/>
    <property type="match status" value="1"/>
</dbReference>
<dbReference type="InterPro" id="IPR051784">
    <property type="entry name" value="Nod_factor_ABC_transporter"/>
</dbReference>
<dbReference type="GO" id="GO:0043190">
    <property type="term" value="C:ATP-binding cassette (ABC) transporter complex"/>
    <property type="evidence" value="ECO:0007669"/>
    <property type="project" value="InterPro"/>
</dbReference>
<evidence type="ECO:0000313" key="9">
    <source>
        <dbReference type="Proteomes" id="UP000533598"/>
    </source>
</evidence>
<feature type="transmembrane region" description="Helical" evidence="6">
    <location>
        <begin position="43"/>
        <end position="66"/>
    </location>
</feature>